<evidence type="ECO:0000256" key="1">
    <source>
        <dbReference type="ARBA" id="ARBA00004831"/>
    </source>
</evidence>
<dbReference type="Proteomes" id="UP000815325">
    <property type="component" value="Unassembled WGS sequence"/>
</dbReference>
<dbReference type="EMBL" id="MU069893">
    <property type="protein sequence ID" value="KAF5832164.1"/>
    <property type="molecule type" value="Genomic_DNA"/>
</dbReference>
<comment type="similarity">
    <text evidence="2 5 6">Belongs to the uricase family.</text>
</comment>
<evidence type="ECO:0000256" key="3">
    <source>
        <dbReference type="ARBA" id="ARBA00022631"/>
    </source>
</evidence>
<dbReference type="PANTHER" id="PTHR42874:SF1">
    <property type="entry name" value="URICASE"/>
    <property type="match status" value="1"/>
</dbReference>
<name>A0ABQ7GC22_DUNSA</name>
<dbReference type="PRINTS" id="PR00093">
    <property type="entry name" value="URICASE"/>
</dbReference>
<protein>
    <recommendedName>
        <fullName evidence="5 6">Uricase</fullName>
        <ecNumber evidence="5 6">1.7.3.3</ecNumber>
    </recommendedName>
    <alternativeName>
        <fullName evidence="5">Urate oxidase</fullName>
    </alternativeName>
</protein>
<dbReference type="PIRSF" id="PIRSF000241">
    <property type="entry name" value="Urate_oxidase"/>
    <property type="match status" value="1"/>
</dbReference>
<dbReference type="Pfam" id="PF01014">
    <property type="entry name" value="Uricase"/>
    <property type="match status" value="2"/>
</dbReference>
<evidence type="ECO:0000256" key="5">
    <source>
        <dbReference type="PIRNR" id="PIRNR000241"/>
    </source>
</evidence>
<comment type="pathway">
    <text evidence="1 5">Purine metabolism; urate degradation; (S)-allantoin from urate: step 1/3.</text>
</comment>
<comment type="catalytic activity">
    <reaction evidence="5 6">
        <text>urate + O2 + H2O = 5-hydroxyisourate + H2O2</text>
        <dbReference type="Rhea" id="RHEA:21368"/>
        <dbReference type="ChEBI" id="CHEBI:15377"/>
        <dbReference type="ChEBI" id="CHEBI:15379"/>
        <dbReference type="ChEBI" id="CHEBI:16240"/>
        <dbReference type="ChEBI" id="CHEBI:17775"/>
        <dbReference type="ChEBI" id="CHEBI:18072"/>
        <dbReference type="EC" id="1.7.3.3"/>
    </reaction>
</comment>
<dbReference type="Gene3D" id="3.10.270.10">
    <property type="entry name" value="Urate Oxidase"/>
    <property type="match status" value="1"/>
</dbReference>
<gene>
    <name evidence="7" type="ORF">DUNSADRAFT_12033</name>
</gene>
<dbReference type="SUPFAM" id="SSF55620">
    <property type="entry name" value="Tetrahydrobiopterin biosynthesis enzymes-like"/>
    <property type="match status" value="2"/>
</dbReference>
<evidence type="ECO:0000256" key="4">
    <source>
        <dbReference type="ARBA" id="ARBA00023002"/>
    </source>
</evidence>
<proteinExistence type="inferred from homology"/>
<reference evidence="7" key="1">
    <citation type="submission" date="2017-08" db="EMBL/GenBank/DDBJ databases">
        <authorList>
            <person name="Polle J.E."/>
            <person name="Barry K."/>
            <person name="Cushman J."/>
            <person name="Schmutz J."/>
            <person name="Tran D."/>
            <person name="Hathwaick L.T."/>
            <person name="Yim W.C."/>
            <person name="Jenkins J."/>
            <person name="Mckie-Krisberg Z.M."/>
            <person name="Prochnik S."/>
            <person name="Lindquist E."/>
            <person name="Dockter R.B."/>
            <person name="Adam C."/>
            <person name="Molina H."/>
            <person name="Bunkerborg J."/>
            <person name="Jin E."/>
            <person name="Buchheim M."/>
            <person name="Magnuson J."/>
        </authorList>
    </citation>
    <scope>NUCLEOTIDE SEQUENCE</scope>
    <source>
        <strain evidence="7">CCAP 19/18</strain>
    </source>
</reference>
<comment type="function">
    <text evidence="5 6">Catalyzes the oxidation of uric acid to 5-hydroxyisourate, which is further processed to form (S)-allantoin.</text>
</comment>
<evidence type="ECO:0000313" key="8">
    <source>
        <dbReference type="Proteomes" id="UP000815325"/>
    </source>
</evidence>
<dbReference type="EC" id="1.7.3.3" evidence="5 6"/>
<dbReference type="InterPro" id="IPR002042">
    <property type="entry name" value="Uricase"/>
</dbReference>
<comment type="subcellular location">
    <subcellularLocation>
        <location evidence="5">Peroxisome</location>
    </subcellularLocation>
</comment>
<dbReference type="NCBIfam" id="TIGR03383">
    <property type="entry name" value="urate_oxi"/>
    <property type="match status" value="1"/>
</dbReference>
<keyword evidence="5" id="KW-0576">Peroxisome</keyword>
<accession>A0ABQ7GC22</accession>
<keyword evidence="4 5" id="KW-0560">Oxidoreductase</keyword>
<organism evidence="7 8">
    <name type="scientific">Dunaliella salina</name>
    <name type="common">Green alga</name>
    <name type="synonym">Protococcus salinus</name>
    <dbReference type="NCBI Taxonomy" id="3046"/>
    <lineage>
        <taxon>Eukaryota</taxon>
        <taxon>Viridiplantae</taxon>
        <taxon>Chlorophyta</taxon>
        <taxon>core chlorophytes</taxon>
        <taxon>Chlorophyceae</taxon>
        <taxon>CS clade</taxon>
        <taxon>Chlamydomonadales</taxon>
        <taxon>Dunaliellaceae</taxon>
        <taxon>Dunaliella</taxon>
    </lineage>
</organism>
<evidence type="ECO:0000256" key="2">
    <source>
        <dbReference type="ARBA" id="ARBA00009760"/>
    </source>
</evidence>
<comment type="caution">
    <text evidence="7">The sequence shown here is derived from an EMBL/GenBank/DDBJ whole genome shotgun (WGS) entry which is preliminary data.</text>
</comment>
<keyword evidence="3 5" id="KW-0659">Purine metabolism</keyword>
<evidence type="ECO:0000313" key="7">
    <source>
        <dbReference type="EMBL" id="KAF5832164.1"/>
    </source>
</evidence>
<sequence length="315" mass="35427">MASPTPIVLPSIQKHELPMHQHGKARVRVARTWRDPSGVHHFVEWTVHTMLESAMEHSFFTGSNAGMTATDTQKNTVYVVAKRCSERCTPEDFSIAMAQHFLREYPLVSKAKIAVEQKPWTRTQQNGVPHNHGYEKTGTEVRTVYTTLDRANNLEVTSGVRGYEILKTTQSGYAGYLHDKYTLLPDTNERVLATSLTAYWKYGAVKPRCYESAFQAAKQAMHKAFFGPPKSGTYSPAMQYTVYDMGSHVLDAVPEVEHCFLNAPNLHFLPCNPPTHKFDNDVYVATSEPHGDIECVVRRKGSGKPYVHTPVSSRL</sequence>
<evidence type="ECO:0000256" key="6">
    <source>
        <dbReference type="RuleBase" id="RU004455"/>
    </source>
</evidence>
<keyword evidence="8" id="KW-1185">Reference proteome</keyword>
<dbReference type="PANTHER" id="PTHR42874">
    <property type="entry name" value="URICASE"/>
    <property type="match status" value="1"/>
</dbReference>